<dbReference type="EMBL" id="AGBW02012497">
    <property type="protein sequence ID" value="OWR44980.1"/>
    <property type="molecule type" value="Genomic_DNA"/>
</dbReference>
<gene>
    <name evidence="2" type="ORF">KGM_215390</name>
</gene>
<dbReference type="AlphaFoldDB" id="A0A212EU11"/>
<protein>
    <submittedName>
        <fullName evidence="2">Uncharacterized protein</fullName>
    </submittedName>
</protein>
<comment type="caution">
    <text evidence="2">The sequence shown here is derived from an EMBL/GenBank/DDBJ whole genome shotgun (WGS) entry which is preliminary data.</text>
</comment>
<name>A0A212EU11_DANPL</name>
<organism evidence="2 3">
    <name type="scientific">Danaus plexippus plexippus</name>
    <dbReference type="NCBI Taxonomy" id="278856"/>
    <lineage>
        <taxon>Eukaryota</taxon>
        <taxon>Metazoa</taxon>
        <taxon>Ecdysozoa</taxon>
        <taxon>Arthropoda</taxon>
        <taxon>Hexapoda</taxon>
        <taxon>Insecta</taxon>
        <taxon>Pterygota</taxon>
        <taxon>Neoptera</taxon>
        <taxon>Endopterygota</taxon>
        <taxon>Lepidoptera</taxon>
        <taxon>Glossata</taxon>
        <taxon>Ditrysia</taxon>
        <taxon>Papilionoidea</taxon>
        <taxon>Nymphalidae</taxon>
        <taxon>Danainae</taxon>
        <taxon>Danaini</taxon>
        <taxon>Danaina</taxon>
        <taxon>Danaus</taxon>
        <taxon>Danaus</taxon>
    </lineage>
</organism>
<accession>A0A212EU11</accession>
<reference evidence="2 3" key="1">
    <citation type="journal article" date="2011" name="Cell">
        <title>The monarch butterfly genome yields insights into long-distance migration.</title>
        <authorList>
            <person name="Zhan S."/>
            <person name="Merlin C."/>
            <person name="Boore J.L."/>
            <person name="Reppert S.M."/>
        </authorList>
    </citation>
    <scope>NUCLEOTIDE SEQUENCE [LARGE SCALE GENOMIC DNA]</scope>
    <source>
        <strain evidence="2">F-2</strain>
    </source>
</reference>
<evidence type="ECO:0000313" key="3">
    <source>
        <dbReference type="Proteomes" id="UP000007151"/>
    </source>
</evidence>
<keyword evidence="3" id="KW-1185">Reference proteome</keyword>
<dbReference type="KEGG" id="dpl:KGM_215390"/>
<feature type="region of interest" description="Disordered" evidence="1">
    <location>
        <begin position="1"/>
        <end position="55"/>
    </location>
</feature>
<sequence length="116" mass="12802">MKLKAAGVASTKRRLRADGRDASAQCTSPVPLSAHLSPYNRPCRSRGHHDSRSGHLALRDHTTLRKCMEYGPPLPLCIARRYQDSMRMAQVVKLRATTRHPANNRASAGRKLAGCT</sequence>
<dbReference type="InParanoid" id="A0A212EU11"/>
<dbReference type="Proteomes" id="UP000007151">
    <property type="component" value="Unassembled WGS sequence"/>
</dbReference>
<evidence type="ECO:0000256" key="1">
    <source>
        <dbReference type="SAM" id="MobiDB-lite"/>
    </source>
</evidence>
<evidence type="ECO:0000313" key="2">
    <source>
        <dbReference type="EMBL" id="OWR44980.1"/>
    </source>
</evidence>
<proteinExistence type="predicted"/>